<comment type="similarity">
    <text evidence="1">Belongs to the type II topoisomerase GyrA/ParC subunit family.</text>
</comment>
<keyword evidence="4" id="KW-0413">Isomerase</keyword>
<dbReference type="PANTHER" id="PTHR43493:SF5">
    <property type="entry name" value="DNA GYRASE SUBUNIT A, CHLOROPLASTIC_MITOCHONDRIAL"/>
    <property type="match status" value="1"/>
</dbReference>
<sequence length="203" mass="22645">MPENKSLDNELNGSPEENLHGAKPVSRLYENWFLDYASYVILERAVPKYEDGFKPVQRRILHAMKEMDDGRFHKVANIIGQTMQFHPHGDAAIGDALVNMGQKDLLIDTQGNWGDTSTGDSAAAPRYIEARLSKFALDVVFNKDITDWQNSYDGRKQEPVALPVKFPMILTQGVEGIAVGLSTKIMPHNFCELIKGSIDVLNG</sequence>
<dbReference type="InterPro" id="IPR013760">
    <property type="entry name" value="Topo_IIA-like_dom_sf"/>
</dbReference>
<dbReference type="InterPro" id="IPR002205">
    <property type="entry name" value="Topo_IIA_dom_A"/>
</dbReference>
<gene>
    <name evidence="7" type="ORF">METZ01_LOCUS489603</name>
</gene>
<protein>
    <recommendedName>
        <fullName evidence="6">Topo IIA-type catalytic domain-containing protein</fullName>
    </recommendedName>
</protein>
<evidence type="ECO:0000256" key="3">
    <source>
        <dbReference type="ARBA" id="ARBA00023125"/>
    </source>
</evidence>
<dbReference type="Pfam" id="PF00521">
    <property type="entry name" value="DNA_topoisoIV"/>
    <property type="match status" value="1"/>
</dbReference>
<dbReference type="Gene3D" id="3.90.199.10">
    <property type="entry name" value="Topoisomerase II, domain 5"/>
    <property type="match status" value="1"/>
</dbReference>
<dbReference type="GO" id="GO:0003918">
    <property type="term" value="F:DNA topoisomerase type II (double strand cut, ATP-hydrolyzing) activity"/>
    <property type="evidence" value="ECO:0007669"/>
    <property type="project" value="InterPro"/>
</dbReference>
<organism evidence="7">
    <name type="scientific">marine metagenome</name>
    <dbReference type="NCBI Taxonomy" id="408172"/>
    <lineage>
        <taxon>unclassified sequences</taxon>
        <taxon>metagenomes</taxon>
        <taxon>ecological metagenomes</taxon>
    </lineage>
</organism>
<evidence type="ECO:0000313" key="7">
    <source>
        <dbReference type="EMBL" id="SVE36749.1"/>
    </source>
</evidence>
<feature type="region of interest" description="Disordered" evidence="5">
    <location>
        <begin position="1"/>
        <end position="20"/>
    </location>
</feature>
<dbReference type="AlphaFoldDB" id="A0A383CXK6"/>
<dbReference type="PROSITE" id="PS52040">
    <property type="entry name" value="TOPO_IIA"/>
    <property type="match status" value="1"/>
</dbReference>
<name>A0A383CXK6_9ZZZZ</name>
<accession>A0A383CXK6</accession>
<dbReference type="GO" id="GO:0006265">
    <property type="term" value="P:DNA topological change"/>
    <property type="evidence" value="ECO:0007669"/>
    <property type="project" value="InterPro"/>
</dbReference>
<dbReference type="SUPFAM" id="SSF56719">
    <property type="entry name" value="Type II DNA topoisomerase"/>
    <property type="match status" value="1"/>
</dbReference>
<evidence type="ECO:0000256" key="4">
    <source>
        <dbReference type="ARBA" id="ARBA00023235"/>
    </source>
</evidence>
<evidence type="ECO:0000256" key="5">
    <source>
        <dbReference type="SAM" id="MobiDB-lite"/>
    </source>
</evidence>
<evidence type="ECO:0000256" key="2">
    <source>
        <dbReference type="ARBA" id="ARBA00023029"/>
    </source>
</evidence>
<keyword evidence="2" id="KW-0799">Topoisomerase</keyword>
<evidence type="ECO:0000256" key="1">
    <source>
        <dbReference type="ARBA" id="ARBA00008263"/>
    </source>
</evidence>
<dbReference type="GO" id="GO:0005737">
    <property type="term" value="C:cytoplasm"/>
    <property type="evidence" value="ECO:0007669"/>
    <property type="project" value="TreeGrafter"/>
</dbReference>
<keyword evidence="3" id="KW-0238">DNA-binding</keyword>
<feature type="domain" description="Topo IIA-type catalytic" evidence="6">
    <location>
        <begin position="46"/>
        <end position="203"/>
    </location>
</feature>
<dbReference type="InterPro" id="IPR050220">
    <property type="entry name" value="Type_II_DNA_Topoisomerases"/>
</dbReference>
<dbReference type="GO" id="GO:0009330">
    <property type="term" value="C:DNA topoisomerase type II (double strand cut, ATP-hydrolyzing) complex"/>
    <property type="evidence" value="ECO:0007669"/>
    <property type="project" value="TreeGrafter"/>
</dbReference>
<dbReference type="SMART" id="SM00434">
    <property type="entry name" value="TOP4c"/>
    <property type="match status" value="1"/>
</dbReference>
<dbReference type="PANTHER" id="PTHR43493">
    <property type="entry name" value="DNA GYRASE/TOPOISOMERASE SUBUNIT A"/>
    <property type="match status" value="1"/>
</dbReference>
<dbReference type="GO" id="GO:0005524">
    <property type="term" value="F:ATP binding"/>
    <property type="evidence" value="ECO:0007669"/>
    <property type="project" value="InterPro"/>
</dbReference>
<feature type="non-terminal residue" evidence="7">
    <location>
        <position position="203"/>
    </location>
</feature>
<dbReference type="GO" id="GO:0003677">
    <property type="term" value="F:DNA binding"/>
    <property type="evidence" value="ECO:0007669"/>
    <property type="project" value="UniProtKB-KW"/>
</dbReference>
<proteinExistence type="inferred from homology"/>
<dbReference type="InterPro" id="IPR013758">
    <property type="entry name" value="Topo_IIA_A/C_ab"/>
</dbReference>
<reference evidence="7" key="1">
    <citation type="submission" date="2018-05" db="EMBL/GenBank/DDBJ databases">
        <authorList>
            <person name="Lanie J.A."/>
            <person name="Ng W.-L."/>
            <person name="Kazmierczak K.M."/>
            <person name="Andrzejewski T.M."/>
            <person name="Davidsen T.M."/>
            <person name="Wayne K.J."/>
            <person name="Tettelin H."/>
            <person name="Glass J.I."/>
            <person name="Rusch D."/>
            <person name="Podicherti R."/>
            <person name="Tsui H.-C.T."/>
            <person name="Winkler M.E."/>
        </authorList>
    </citation>
    <scope>NUCLEOTIDE SEQUENCE</scope>
</reference>
<dbReference type="EMBL" id="UINC01212427">
    <property type="protein sequence ID" value="SVE36749.1"/>
    <property type="molecule type" value="Genomic_DNA"/>
</dbReference>
<evidence type="ECO:0000259" key="6">
    <source>
        <dbReference type="PROSITE" id="PS52040"/>
    </source>
</evidence>